<reference evidence="4 6" key="1">
    <citation type="submission" date="2017-12" db="EMBL/GenBank/DDBJ databases">
        <title>Genomic Encyclopedia of Type Strains, Phase III (KMG-III): the genomes of soil and plant-associated and newly described type strains.</title>
        <authorList>
            <person name="Whitman W."/>
        </authorList>
    </citation>
    <scope>NUCLEOTIDE SEQUENCE [LARGE SCALE GENOMIC DNA]</scope>
    <source>
        <strain evidence="4 6">IP-10</strain>
    </source>
</reference>
<keyword evidence="1" id="KW-0732">Signal</keyword>
<evidence type="ECO:0000313" key="7">
    <source>
        <dbReference type="Proteomes" id="UP000275027"/>
    </source>
</evidence>
<feature type="domain" description="Glucose/Sorbosone dehydrogenase" evidence="2">
    <location>
        <begin position="49"/>
        <end position="345"/>
    </location>
</feature>
<dbReference type="Proteomes" id="UP000275027">
    <property type="component" value="Unassembled WGS sequence"/>
</dbReference>
<reference evidence="5 7" key="2">
    <citation type="submission" date="2018-10" db="EMBL/GenBank/DDBJ databases">
        <title>Genomic Encyclopedia of Archaeal and Bacterial Type Strains, Phase II (KMG-II): from individual species to whole genera.</title>
        <authorList>
            <person name="Goeker M."/>
        </authorList>
    </citation>
    <scope>NUCLEOTIDE SEQUENCE [LARGE SCALE GENOMIC DNA]</scope>
    <source>
        <strain evidence="5 7">DSM 21886</strain>
    </source>
</reference>
<dbReference type="Pfam" id="PF18962">
    <property type="entry name" value="Por_Secre_tail"/>
    <property type="match status" value="1"/>
</dbReference>
<accession>A0A497V0Q4</accession>
<dbReference type="EMBL" id="RCCB01000010">
    <property type="protein sequence ID" value="RLJ35757.1"/>
    <property type="molecule type" value="Genomic_DNA"/>
</dbReference>
<dbReference type="EMBL" id="PJND01000007">
    <property type="protein sequence ID" value="PKW28739.1"/>
    <property type="molecule type" value="Genomic_DNA"/>
</dbReference>
<dbReference type="Pfam" id="PF07995">
    <property type="entry name" value="GSDH"/>
    <property type="match status" value="1"/>
</dbReference>
<dbReference type="InterPro" id="IPR011042">
    <property type="entry name" value="6-blade_b-propeller_TolB-like"/>
</dbReference>
<dbReference type="PANTHER" id="PTHR19328">
    <property type="entry name" value="HEDGEHOG-INTERACTING PROTEIN"/>
    <property type="match status" value="1"/>
</dbReference>
<dbReference type="Gene3D" id="2.120.10.30">
    <property type="entry name" value="TolB, C-terminal domain"/>
    <property type="match status" value="1"/>
</dbReference>
<feature type="domain" description="Secretion system C-terminal sorting" evidence="3">
    <location>
        <begin position="401"/>
        <end position="471"/>
    </location>
</feature>
<name>A0A497V0Q4_9FLAO</name>
<keyword evidence="6" id="KW-1185">Reference proteome</keyword>
<evidence type="ECO:0000313" key="4">
    <source>
        <dbReference type="EMBL" id="PKW28739.1"/>
    </source>
</evidence>
<dbReference type="PANTHER" id="PTHR19328:SF75">
    <property type="entry name" value="ALDOSE SUGAR DEHYDROGENASE YLII"/>
    <property type="match status" value="1"/>
</dbReference>
<dbReference type="InterPro" id="IPR026444">
    <property type="entry name" value="Secre_tail"/>
</dbReference>
<sequence length="475" mass="51179">MNNFKFYFINLLPNPNCYKMKTTLRLLVLLFSTFAFSQTIGIVPFATGFNNPIEIANAGDTRLFIVEQSGVIKVLNSNGTTNATPFLNITSLVSCCGERGLLGLAFHPNYASNGFFYVNYTNTAGNTVIARYSVSSNPDVANTTGTILMTINQPFSNHNGGTIKFGPDGYLYIGMGDGGSGGDPGNRAQNINELLGKMLRIDVDSGTPYGIPPTNPYAGATPGADEIWAIGLRNPWKFSFNRLNGDLWIADVGQDQIEEINKVSSTAAGLNYGWRCYEGNAAYNTTGCAAMSTMTFPVAQYTHASTGGCSITGGYVYTGSTYPAMQNKYFFADYCVNRIGMVDTSGNITYSANFSGSNSFTSFGENSSGELFVTGTSQDIVYRVIDTALSNDDFTKNGFSMYPNPADSELFLSSTTGIVLQKVSIVDLSGKLLIEQRLENTPVNTINISSLQTGIYVVTIEDTSGNTFTSKLGKK</sequence>
<dbReference type="Proteomes" id="UP000233767">
    <property type="component" value="Unassembled WGS sequence"/>
</dbReference>
<dbReference type="InterPro" id="IPR011041">
    <property type="entry name" value="Quinoprot_gluc/sorb_DH_b-prop"/>
</dbReference>
<dbReference type="NCBIfam" id="TIGR04183">
    <property type="entry name" value="Por_Secre_tail"/>
    <property type="match status" value="1"/>
</dbReference>
<organism evidence="5 7">
    <name type="scientific">Flavobacterium lindanitolerans</name>
    <dbReference type="NCBI Taxonomy" id="428988"/>
    <lineage>
        <taxon>Bacteria</taxon>
        <taxon>Pseudomonadati</taxon>
        <taxon>Bacteroidota</taxon>
        <taxon>Flavobacteriia</taxon>
        <taxon>Flavobacteriales</taxon>
        <taxon>Flavobacteriaceae</taxon>
        <taxon>Flavobacterium</taxon>
    </lineage>
</organism>
<evidence type="ECO:0000313" key="5">
    <source>
        <dbReference type="EMBL" id="RLJ35757.1"/>
    </source>
</evidence>
<dbReference type="InterPro" id="IPR012938">
    <property type="entry name" value="Glc/Sorbosone_DH"/>
</dbReference>
<dbReference type="AlphaFoldDB" id="A0A497V0Q4"/>
<protein>
    <submittedName>
        <fullName evidence="4 5">Secreted protein (Por secretion system target)</fullName>
    </submittedName>
</protein>
<evidence type="ECO:0000313" key="6">
    <source>
        <dbReference type="Proteomes" id="UP000233767"/>
    </source>
</evidence>
<gene>
    <name evidence="4" type="ORF">B0G92_0364</name>
    <name evidence="5" type="ORF">CLV50_1141</name>
</gene>
<comment type="caution">
    <text evidence="5">The sequence shown here is derived from an EMBL/GenBank/DDBJ whole genome shotgun (WGS) entry which is preliminary data.</text>
</comment>
<dbReference type="SUPFAM" id="SSF50952">
    <property type="entry name" value="Soluble quinoprotein glucose dehydrogenase"/>
    <property type="match status" value="1"/>
</dbReference>
<proteinExistence type="predicted"/>
<evidence type="ECO:0000259" key="3">
    <source>
        <dbReference type="Pfam" id="PF18962"/>
    </source>
</evidence>
<evidence type="ECO:0000256" key="1">
    <source>
        <dbReference type="ARBA" id="ARBA00022729"/>
    </source>
</evidence>
<evidence type="ECO:0000259" key="2">
    <source>
        <dbReference type="Pfam" id="PF07995"/>
    </source>
</evidence>